<dbReference type="Proteomes" id="UP000466442">
    <property type="component" value="Unassembled WGS sequence"/>
</dbReference>
<keyword evidence="3" id="KW-1185">Reference proteome</keyword>
<organism evidence="2 3">
    <name type="scientific">Apolygus lucorum</name>
    <name type="common">Small green plant bug</name>
    <name type="synonym">Lygocoris lucorum</name>
    <dbReference type="NCBI Taxonomy" id="248454"/>
    <lineage>
        <taxon>Eukaryota</taxon>
        <taxon>Metazoa</taxon>
        <taxon>Ecdysozoa</taxon>
        <taxon>Arthropoda</taxon>
        <taxon>Hexapoda</taxon>
        <taxon>Insecta</taxon>
        <taxon>Pterygota</taxon>
        <taxon>Neoptera</taxon>
        <taxon>Paraneoptera</taxon>
        <taxon>Hemiptera</taxon>
        <taxon>Heteroptera</taxon>
        <taxon>Panheteroptera</taxon>
        <taxon>Cimicomorpha</taxon>
        <taxon>Miridae</taxon>
        <taxon>Mirini</taxon>
        <taxon>Apolygus</taxon>
    </lineage>
</organism>
<feature type="compositionally biased region" description="Acidic residues" evidence="1">
    <location>
        <begin position="79"/>
        <end position="101"/>
    </location>
</feature>
<evidence type="ECO:0000313" key="3">
    <source>
        <dbReference type="Proteomes" id="UP000466442"/>
    </source>
</evidence>
<evidence type="ECO:0000313" key="2">
    <source>
        <dbReference type="EMBL" id="KAF6198749.1"/>
    </source>
</evidence>
<dbReference type="EMBL" id="WIXP02000015">
    <property type="protein sequence ID" value="KAF6198749.1"/>
    <property type="molecule type" value="Genomic_DNA"/>
</dbReference>
<reference evidence="2" key="1">
    <citation type="journal article" date="2021" name="Mol. Ecol. Resour.">
        <title>Apolygus lucorum genome provides insights into omnivorousness and mesophyll feeding.</title>
        <authorList>
            <person name="Liu Y."/>
            <person name="Liu H."/>
            <person name="Wang H."/>
            <person name="Huang T."/>
            <person name="Liu B."/>
            <person name="Yang B."/>
            <person name="Yin L."/>
            <person name="Li B."/>
            <person name="Zhang Y."/>
            <person name="Zhang S."/>
            <person name="Jiang F."/>
            <person name="Zhang X."/>
            <person name="Ren Y."/>
            <person name="Wang B."/>
            <person name="Wang S."/>
            <person name="Lu Y."/>
            <person name="Wu K."/>
            <person name="Fan W."/>
            <person name="Wang G."/>
        </authorList>
    </citation>
    <scope>NUCLEOTIDE SEQUENCE</scope>
    <source>
        <strain evidence="2">12Hb</strain>
    </source>
</reference>
<gene>
    <name evidence="2" type="ORF">GE061_006771</name>
</gene>
<sequence>MIPLLPDSEEEPASEAPACGATNNGAARGEVGVGAGAVPLIVFSSPPLSTRAHEMARKKDADKSAQSDQSKNSQKNEPNEDEEPSFDDPEGFTEIPDEELLADIIADRPEELDGVDSVIVVDGVPQVAPSDGETSDLSPDLRQIWQLVNEYYPKSERPPHERLHLH</sequence>
<dbReference type="AlphaFoldDB" id="A0A8S9WRE0"/>
<feature type="region of interest" description="Disordered" evidence="1">
    <location>
        <begin position="1"/>
        <end position="30"/>
    </location>
</feature>
<protein>
    <submittedName>
        <fullName evidence="2">Uncharacterized protein</fullName>
    </submittedName>
</protein>
<evidence type="ECO:0000256" key="1">
    <source>
        <dbReference type="SAM" id="MobiDB-lite"/>
    </source>
</evidence>
<name>A0A8S9WRE0_APOLU</name>
<feature type="compositionally biased region" description="Polar residues" evidence="1">
    <location>
        <begin position="66"/>
        <end position="76"/>
    </location>
</feature>
<feature type="compositionally biased region" description="Basic and acidic residues" evidence="1">
    <location>
        <begin position="51"/>
        <end position="65"/>
    </location>
</feature>
<accession>A0A8S9WRE0</accession>
<comment type="caution">
    <text evidence="2">The sequence shown here is derived from an EMBL/GenBank/DDBJ whole genome shotgun (WGS) entry which is preliminary data.</text>
</comment>
<proteinExistence type="predicted"/>
<feature type="region of interest" description="Disordered" evidence="1">
    <location>
        <begin position="49"/>
        <end position="108"/>
    </location>
</feature>